<protein>
    <submittedName>
        <fullName evidence="1">Mobile element protein</fullName>
    </submittedName>
</protein>
<dbReference type="SUPFAM" id="SSF53098">
    <property type="entry name" value="Ribonuclease H-like"/>
    <property type="match status" value="1"/>
</dbReference>
<dbReference type="InterPro" id="IPR036397">
    <property type="entry name" value="RNaseH_sf"/>
</dbReference>
<dbReference type="InterPro" id="IPR012337">
    <property type="entry name" value="RNaseH-like_sf"/>
</dbReference>
<evidence type="ECO:0000313" key="2">
    <source>
        <dbReference type="Proteomes" id="UP000626656"/>
    </source>
</evidence>
<accession>A0ABM8MC30</accession>
<comment type="caution">
    <text evidence="1">The sequence shown here is derived from an EMBL/GenBank/DDBJ whole genome shotgun (WGS) entry which is preliminary data.</text>
</comment>
<reference evidence="1 2" key="1">
    <citation type="submission" date="2020-05" db="EMBL/GenBank/DDBJ databases">
        <authorList>
            <person name="Petersen J."/>
            <person name="Sayavedra L."/>
        </authorList>
    </citation>
    <scope>NUCLEOTIDE SEQUENCE [LARGE SCALE GENOMIC DNA]</scope>
    <source>
        <strain evidence="1">B azoricus SOX ET2 1586I</strain>
    </source>
</reference>
<sequence>YSSWERGQNENANGLLRQYFPKAMELIDVTIKDVFRAVDKLNNRPKKCLNYKTPYEAFEELTGVDIKNLLGYALMT</sequence>
<evidence type="ECO:0000313" key="1">
    <source>
        <dbReference type="EMBL" id="CAB5508300.1"/>
    </source>
</evidence>
<feature type="non-terminal residue" evidence="1">
    <location>
        <position position="1"/>
    </location>
</feature>
<dbReference type="PANTHER" id="PTHR10948">
    <property type="entry name" value="TRANSPOSASE"/>
    <property type="match status" value="1"/>
</dbReference>
<name>A0ABM8MC30_9GAMM</name>
<gene>
    <name evidence="1" type="ORF">AZO1586I_2575</name>
</gene>
<keyword evidence="2" id="KW-1185">Reference proteome</keyword>
<dbReference type="RefSeq" id="WP_202784748.1">
    <property type="nucleotide sequence ID" value="NZ_CAHJWF010000589.1"/>
</dbReference>
<dbReference type="Proteomes" id="UP000626656">
    <property type="component" value="Unassembled WGS sequence"/>
</dbReference>
<dbReference type="InterPro" id="IPR001598">
    <property type="entry name" value="Transposase_IS30_CS"/>
</dbReference>
<dbReference type="InterPro" id="IPR051917">
    <property type="entry name" value="Transposase-Integrase"/>
</dbReference>
<organism evidence="1 2">
    <name type="scientific">Bathymodiolus thermophilus thioautotrophic gill symbiont</name>
    <dbReference type="NCBI Taxonomy" id="2360"/>
    <lineage>
        <taxon>Bacteria</taxon>
        <taxon>Pseudomonadati</taxon>
        <taxon>Pseudomonadota</taxon>
        <taxon>Gammaproteobacteria</taxon>
        <taxon>sulfur-oxidizing symbionts</taxon>
    </lineage>
</organism>
<dbReference type="PANTHER" id="PTHR10948:SF23">
    <property type="entry name" value="TRANSPOSASE INSI FOR INSERTION SEQUENCE ELEMENT IS30A-RELATED"/>
    <property type="match status" value="1"/>
</dbReference>
<dbReference type="EMBL" id="CAHJWF010000589">
    <property type="protein sequence ID" value="CAB5508300.1"/>
    <property type="molecule type" value="Genomic_DNA"/>
</dbReference>
<proteinExistence type="predicted"/>
<dbReference type="PROSITE" id="PS01043">
    <property type="entry name" value="TRANSPOSASE_IS30"/>
    <property type="match status" value="1"/>
</dbReference>
<dbReference type="Gene3D" id="3.30.420.10">
    <property type="entry name" value="Ribonuclease H-like superfamily/Ribonuclease H"/>
    <property type="match status" value="1"/>
</dbReference>